<accession>A0ABT3MVF7</accession>
<feature type="domain" description="Autotransporter" evidence="3">
    <location>
        <begin position="951"/>
        <end position="1226"/>
    </location>
</feature>
<protein>
    <submittedName>
        <fullName evidence="4">Autotransporter outer membrane beta-barrel domain-containing protein</fullName>
    </submittedName>
</protein>
<evidence type="ECO:0000256" key="2">
    <source>
        <dbReference type="SAM" id="MobiDB-lite"/>
    </source>
</evidence>
<dbReference type="Gene3D" id="2.40.128.130">
    <property type="entry name" value="Autotransporter beta-domain"/>
    <property type="match status" value="1"/>
</dbReference>
<evidence type="ECO:0000259" key="3">
    <source>
        <dbReference type="PROSITE" id="PS51208"/>
    </source>
</evidence>
<dbReference type="InterPro" id="IPR006315">
    <property type="entry name" value="OM_autotransptr_brl_dom"/>
</dbReference>
<keyword evidence="1" id="KW-0175">Coiled coil</keyword>
<dbReference type="SUPFAM" id="SSF103515">
    <property type="entry name" value="Autotransporter"/>
    <property type="match status" value="1"/>
</dbReference>
<dbReference type="PROSITE" id="PS51208">
    <property type="entry name" value="AUTOTRANSPORTER"/>
    <property type="match status" value="1"/>
</dbReference>
<evidence type="ECO:0000256" key="1">
    <source>
        <dbReference type="SAM" id="Coils"/>
    </source>
</evidence>
<dbReference type="InterPro" id="IPR036709">
    <property type="entry name" value="Autotransporte_beta_dom_sf"/>
</dbReference>
<dbReference type="NCBIfam" id="TIGR01414">
    <property type="entry name" value="autotrans_barl"/>
    <property type="match status" value="1"/>
</dbReference>
<dbReference type="SMART" id="SM00869">
    <property type="entry name" value="Autotransporter"/>
    <property type="match status" value="1"/>
</dbReference>
<dbReference type="InterPro" id="IPR005546">
    <property type="entry name" value="Autotransporte_beta"/>
</dbReference>
<organism evidence="4 5">
    <name type="scientific">Endozoicomonas gorgoniicola</name>
    <dbReference type="NCBI Taxonomy" id="1234144"/>
    <lineage>
        <taxon>Bacteria</taxon>
        <taxon>Pseudomonadati</taxon>
        <taxon>Pseudomonadota</taxon>
        <taxon>Gammaproteobacteria</taxon>
        <taxon>Oceanospirillales</taxon>
        <taxon>Endozoicomonadaceae</taxon>
        <taxon>Endozoicomonas</taxon>
    </lineage>
</organism>
<gene>
    <name evidence="4" type="ORF">NX722_11995</name>
</gene>
<comment type="caution">
    <text evidence="4">The sequence shown here is derived from an EMBL/GenBank/DDBJ whole genome shotgun (WGS) entry which is preliminary data.</text>
</comment>
<proteinExistence type="predicted"/>
<sequence>MQGNDKEINEHLALLKDKFNGLTGSDYHTKSIQYSSKGLLDHLQKADDDVDDLNKKLASAEAIAANDYDANQKPKTANVKKDEAKKVADLKDKVKEAEEHAKKARESLVAFAKANQNKLGLKDNFLLAATQGAAVNKSGPSVVLQEKNAEPAEKVDFAALRKTSEGVTADASKVGLDASPVQAQGEDPAKFQARVTEARKKLDGLSRDDFRKIFLVKDPKAQNGHVAPEVIRLKGYDLRVPELYDAFMDRVQNDVPELFDASAAAANSTDVVFTGGTVELDGVKTSPESPLPGVHFATPKGAKAKDPKDPYGTYIVAEDSDLYQESIGSEDNPVDTFVVENSKFHAEGVVRASKVSIKDSEVAGYNKTANKETALQVVAAAYKDTAIRGNSTQSAAGPVIARKRTIANFEGLKNSNLNVEGFQDVTITSSNLKSDGLGVNAAAENMTIKDSVINMASIPTGPVQIVAQNLVVEGKSVISHKEAIPGGSVDTLTTIRGANLKKTFIETTTGKNGQQTTKEVEEDAVDTFKVGMGSQVWANVEDFEEGTVAGTLMSDRIGSKDPKDPKQDKLINKLVLEQGADLRKYSKTGNTIYGSEKLDLTVGNGTTVIHDVDGFHSIVLDGGLLEGNLTGSPVPKPFSGDNAFDGSTVEMKSGTYQGGNVEDVKSFTISGPVHLMPGSSKLGKVDAGKVEETDVKPVVIKGKVKVKVDVKSGVVFDIAKSNLDKSQSPVQVEGDVTFEKGSGLAAVVDFNSGKADPTVAYMNIAGSSGVLKLKGGNRVYLRPDKLNNEQTYKVSKDLYDEYKKDPTGSYDLKVVEYQSMDGKFEAPVSEYPLINVAPVPAVTPLGSPGSYQIKLRFNPDPRSAFRSVFNMSSNDAEVASAALLSSLEAGGDAGKEMFGAIQKVGYQKIASENQWDPHVGMGMAAVTVTQKANQSISRHLNRHRTGIATGDMFESKGVWGEYFYSDGEMDDKRDVRGFKNKVNGINLGLDALLNDQLTVGFAFTYGDVKTETNKSGRDASGDTYMGTLYTGWTMENYFFDTMWSYGRGDIDMKRKTSQGTYKSDTKSDTLGARLVGGYNYQFNQWLIQPQIEFNYVKVKFDDFKEKQDQGPLPQSVKLDDFEVMELGAGLKLMADYDVANGMLKPEFTLMGYHDFKDKKPEVQGTFLNGGRTYHVSGRDREQNRVLAGVGVKYEMNNNLTLGLNYDYNWQGDYTAHGIVGSVRYDF</sequence>
<dbReference type="RefSeq" id="WP_262568177.1">
    <property type="nucleotide sequence ID" value="NZ_JAPFCC010000001.1"/>
</dbReference>
<dbReference type="EMBL" id="JAPFCC010000001">
    <property type="protein sequence ID" value="MCW7553343.1"/>
    <property type="molecule type" value="Genomic_DNA"/>
</dbReference>
<feature type="region of interest" description="Disordered" evidence="2">
    <location>
        <begin position="283"/>
        <end position="307"/>
    </location>
</feature>
<name>A0ABT3MVF7_9GAMM</name>
<feature type="coiled-coil region" evidence="1">
    <location>
        <begin position="43"/>
        <end position="107"/>
    </location>
</feature>
<keyword evidence="5" id="KW-1185">Reference proteome</keyword>
<evidence type="ECO:0000313" key="5">
    <source>
        <dbReference type="Proteomes" id="UP001209854"/>
    </source>
</evidence>
<reference evidence="4 5" key="1">
    <citation type="submission" date="2022-10" db="EMBL/GenBank/DDBJ databases">
        <title>High-quality genome sequences of two octocoral-associated bacteria, Endozoicomonas euniceicola EF212 and Endozoicomonas gorgoniicola PS125.</title>
        <authorList>
            <person name="Chiou Y.-J."/>
            <person name="Chen Y.-H."/>
        </authorList>
    </citation>
    <scope>NUCLEOTIDE SEQUENCE [LARGE SCALE GENOMIC DNA]</scope>
    <source>
        <strain evidence="4 5">PS125</strain>
    </source>
</reference>
<dbReference type="Proteomes" id="UP001209854">
    <property type="component" value="Unassembled WGS sequence"/>
</dbReference>
<dbReference type="Pfam" id="PF03797">
    <property type="entry name" value="Autotransporter"/>
    <property type="match status" value="1"/>
</dbReference>
<evidence type="ECO:0000313" key="4">
    <source>
        <dbReference type="EMBL" id="MCW7553343.1"/>
    </source>
</evidence>